<evidence type="ECO:0000259" key="6">
    <source>
        <dbReference type="PROSITE" id="PS51379"/>
    </source>
</evidence>
<keyword evidence="8" id="KW-1185">Reference proteome</keyword>
<comment type="caution">
    <text evidence="7">The sequence shown here is derived from an EMBL/GenBank/DDBJ whole genome shotgun (WGS) entry which is preliminary data.</text>
</comment>
<dbReference type="PANTHER" id="PTHR24960:SF46">
    <property type="entry name" value="FERREDOXIN-TYPE PROTEIN NAPF"/>
    <property type="match status" value="1"/>
</dbReference>
<sequence length="156" mass="16721">MSTLSRRQLIRGTKTQAAPSLPWTDQAQIIDACTRCGDCISACEESIIIKADGGFPRIDFNLGGCTGCEKCLEVCEAPVFSAVNGPMWSSTIVINNLCLTHSGVYCQSCRDSCDRKAITFSRASIPSPLLDTDACNSCGACISVCPTEAIQWQQAE</sequence>
<keyword evidence="3" id="KW-0677">Repeat</keyword>
<name>A0ABV8V7E8_9GAMM</name>
<evidence type="ECO:0000256" key="3">
    <source>
        <dbReference type="ARBA" id="ARBA00022737"/>
    </source>
</evidence>
<dbReference type="SUPFAM" id="SSF46548">
    <property type="entry name" value="alpha-helical ferredoxin"/>
    <property type="match status" value="1"/>
</dbReference>
<dbReference type="Pfam" id="PF12838">
    <property type="entry name" value="Fer4_7"/>
    <property type="match status" value="1"/>
</dbReference>
<dbReference type="InterPro" id="IPR050157">
    <property type="entry name" value="PSI_iron-sulfur_center"/>
</dbReference>
<dbReference type="Gene3D" id="3.30.70.20">
    <property type="match status" value="2"/>
</dbReference>
<feature type="domain" description="4Fe-4S ferredoxin-type" evidence="6">
    <location>
        <begin position="26"/>
        <end position="53"/>
    </location>
</feature>
<organism evidence="7 8">
    <name type="scientific">Simiduia curdlanivorans</name>
    <dbReference type="NCBI Taxonomy" id="1492769"/>
    <lineage>
        <taxon>Bacteria</taxon>
        <taxon>Pseudomonadati</taxon>
        <taxon>Pseudomonadota</taxon>
        <taxon>Gammaproteobacteria</taxon>
        <taxon>Cellvibrionales</taxon>
        <taxon>Cellvibrionaceae</taxon>
        <taxon>Simiduia</taxon>
    </lineage>
</organism>
<dbReference type="CDD" id="cd10564">
    <property type="entry name" value="NapF_like"/>
    <property type="match status" value="1"/>
</dbReference>
<dbReference type="InterPro" id="IPR004496">
    <property type="entry name" value="NapF"/>
</dbReference>
<evidence type="ECO:0000256" key="4">
    <source>
        <dbReference type="ARBA" id="ARBA00023004"/>
    </source>
</evidence>
<dbReference type="InterPro" id="IPR017896">
    <property type="entry name" value="4Fe4S_Fe-S-bd"/>
</dbReference>
<accession>A0ABV8V7E8</accession>
<keyword evidence="2" id="KW-0479">Metal-binding</keyword>
<protein>
    <submittedName>
        <fullName evidence="7">Ferredoxin-type protein NapF</fullName>
    </submittedName>
</protein>
<reference evidence="8" key="1">
    <citation type="journal article" date="2019" name="Int. J. Syst. Evol. Microbiol.">
        <title>The Global Catalogue of Microorganisms (GCM) 10K type strain sequencing project: providing services to taxonomists for standard genome sequencing and annotation.</title>
        <authorList>
            <consortium name="The Broad Institute Genomics Platform"/>
            <consortium name="The Broad Institute Genome Sequencing Center for Infectious Disease"/>
            <person name="Wu L."/>
            <person name="Ma J."/>
        </authorList>
    </citation>
    <scope>NUCLEOTIDE SEQUENCE [LARGE SCALE GENOMIC DNA]</scope>
    <source>
        <strain evidence="8">CECT 8570</strain>
    </source>
</reference>
<dbReference type="InterPro" id="IPR017900">
    <property type="entry name" value="4Fe4S_Fe_S_CS"/>
</dbReference>
<evidence type="ECO:0000256" key="1">
    <source>
        <dbReference type="ARBA" id="ARBA00022485"/>
    </source>
</evidence>
<dbReference type="Pfam" id="PF00037">
    <property type="entry name" value="Fer4"/>
    <property type="match status" value="1"/>
</dbReference>
<dbReference type="RefSeq" id="WP_290265047.1">
    <property type="nucleotide sequence ID" value="NZ_JAUFQG010000006.1"/>
</dbReference>
<feature type="domain" description="4Fe-4S ferredoxin-type" evidence="6">
    <location>
        <begin position="126"/>
        <end position="155"/>
    </location>
</feature>
<gene>
    <name evidence="7" type="ORF">ACFOX3_12530</name>
</gene>
<dbReference type="EMBL" id="JBHSCX010000015">
    <property type="protein sequence ID" value="MFC4363135.1"/>
    <property type="molecule type" value="Genomic_DNA"/>
</dbReference>
<feature type="domain" description="4Fe-4S ferredoxin-type" evidence="6">
    <location>
        <begin position="54"/>
        <end position="85"/>
    </location>
</feature>
<dbReference type="PROSITE" id="PS00198">
    <property type="entry name" value="4FE4S_FER_1"/>
    <property type="match status" value="1"/>
</dbReference>
<evidence type="ECO:0000256" key="2">
    <source>
        <dbReference type="ARBA" id="ARBA00022723"/>
    </source>
</evidence>
<dbReference type="Proteomes" id="UP001595840">
    <property type="component" value="Unassembled WGS sequence"/>
</dbReference>
<evidence type="ECO:0000313" key="8">
    <source>
        <dbReference type="Proteomes" id="UP001595840"/>
    </source>
</evidence>
<evidence type="ECO:0000256" key="5">
    <source>
        <dbReference type="ARBA" id="ARBA00023014"/>
    </source>
</evidence>
<dbReference type="PROSITE" id="PS51379">
    <property type="entry name" value="4FE4S_FER_2"/>
    <property type="match status" value="3"/>
</dbReference>
<dbReference type="PANTHER" id="PTHR24960">
    <property type="entry name" value="PHOTOSYSTEM I IRON-SULFUR CENTER-RELATED"/>
    <property type="match status" value="1"/>
</dbReference>
<keyword evidence="4" id="KW-0408">Iron</keyword>
<proteinExistence type="predicted"/>
<keyword evidence="5" id="KW-0411">Iron-sulfur</keyword>
<evidence type="ECO:0000313" key="7">
    <source>
        <dbReference type="EMBL" id="MFC4363135.1"/>
    </source>
</evidence>
<keyword evidence="1" id="KW-0004">4Fe-4S</keyword>